<evidence type="ECO:0000313" key="10">
    <source>
        <dbReference type="EMBL" id="KAL0016252.1"/>
    </source>
</evidence>
<keyword evidence="6 7" id="KW-0472">Membrane</keyword>
<feature type="transmembrane region" description="Helical" evidence="7">
    <location>
        <begin position="186"/>
        <end position="206"/>
    </location>
</feature>
<keyword evidence="5 7" id="KW-1133">Transmembrane helix</keyword>
<comment type="caution">
    <text evidence="10">The sequence shown here is derived from an EMBL/GenBank/DDBJ whole genome shotgun (WGS) entry which is preliminary data.</text>
</comment>
<keyword evidence="11" id="KW-1185">Reference proteome</keyword>
<dbReference type="InterPro" id="IPR025846">
    <property type="entry name" value="TBL_N"/>
</dbReference>
<dbReference type="InterPro" id="IPR002347">
    <property type="entry name" value="SDR_fam"/>
</dbReference>
<feature type="transmembrane region" description="Helical" evidence="7">
    <location>
        <begin position="80"/>
        <end position="100"/>
    </location>
</feature>
<evidence type="ECO:0000259" key="9">
    <source>
        <dbReference type="Pfam" id="PF14416"/>
    </source>
</evidence>
<organism evidence="10 11">
    <name type="scientific">Lithocarpus litseifolius</name>
    <dbReference type="NCBI Taxonomy" id="425828"/>
    <lineage>
        <taxon>Eukaryota</taxon>
        <taxon>Viridiplantae</taxon>
        <taxon>Streptophyta</taxon>
        <taxon>Embryophyta</taxon>
        <taxon>Tracheophyta</taxon>
        <taxon>Spermatophyta</taxon>
        <taxon>Magnoliopsida</taxon>
        <taxon>eudicotyledons</taxon>
        <taxon>Gunneridae</taxon>
        <taxon>Pentapetalae</taxon>
        <taxon>rosids</taxon>
        <taxon>fabids</taxon>
        <taxon>Fagales</taxon>
        <taxon>Fagaceae</taxon>
        <taxon>Lithocarpus</taxon>
    </lineage>
</organism>
<protein>
    <recommendedName>
        <fullName evidence="12">Trichome birefringence-like N-terminal domain-containing protein</fullName>
    </recommendedName>
</protein>
<evidence type="ECO:0000256" key="3">
    <source>
        <dbReference type="ARBA" id="ARBA00022692"/>
    </source>
</evidence>
<dbReference type="Pfam" id="PF13561">
    <property type="entry name" value="adh_short_C2"/>
    <property type="match status" value="1"/>
</dbReference>
<evidence type="ECO:0008006" key="12">
    <source>
        <dbReference type="Google" id="ProtNLM"/>
    </source>
</evidence>
<dbReference type="GO" id="GO:0005794">
    <property type="term" value="C:Golgi apparatus"/>
    <property type="evidence" value="ECO:0007669"/>
    <property type="project" value="TreeGrafter"/>
</dbReference>
<name>A0AAW2DZS5_9ROSI</name>
<sequence length="558" mass="62249">MAEEITGEHTSFSAQLDGRVAIVAGASRGIGRAIAIFLHSLCASVVLNYASASELNASSSATATAREAVNRLKRGGGGRIIVISTSVVGGLLPGFAAYAASKAAVETMRKIVAKKLKGAGITANCVAPGSIATDTFFEGTTEESIKNMVDACILRRLGEPDWIISFGDRMIKGDCNICVFKSFNGLVAISSLISFLSAMALGYLYLFPRFQLVKRSGYGIPDSNVSSGTCNVFEGSWIYDKNYPLYDASKCPFVERGFNCLANGRKDGGYAKWRWKPKNCDIPRFNARIILEKFRGKRVVFVGDSLSRTQWESLICLLMTGVEDKSTVYEVKGHKITKNIRFLGVLFSSFNLRIDFYRSVFLVQHGSAPRLAPKWVKTALRLDKLDDISHEWIDSDVLIFNSGHWWTKSRLFHEMRCYFQVGNSLNLAMPVISGFKRALETWASWAETMINTNRTRVFFRTFESTHWSGKKWNTCKVTQRPWSKTNGRERSSVSEIIIKVVKKMRIPVTLMHVSPMCAFRSDGHVGRWSDNPNVPDCSHWCLPGVPDTWNEILLSLLL</sequence>
<dbReference type="PRINTS" id="PR00081">
    <property type="entry name" value="GDHRDH"/>
</dbReference>
<dbReference type="GO" id="GO:0016413">
    <property type="term" value="F:O-acetyltransferase activity"/>
    <property type="evidence" value="ECO:0007669"/>
    <property type="project" value="InterPro"/>
</dbReference>
<comment type="similarity">
    <text evidence="2">Belongs to the PC-esterase family. TBL subfamily.</text>
</comment>
<reference evidence="10 11" key="1">
    <citation type="submission" date="2024-01" db="EMBL/GenBank/DDBJ databases">
        <title>A telomere-to-telomere, gap-free genome of sweet tea (Lithocarpus litseifolius).</title>
        <authorList>
            <person name="Zhou J."/>
        </authorList>
    </citation>
    <scope>NUCLEOTIDE SEQUENCE [LARGE SCALE GENOMIC DNA]</scope>
    <source>
        <strain evidence="10">Zhou-2022a</strain>
        <tissue evidence="10">Leaf</tissue>
    </source>
</reference>
<feature type="domain" description="Trichome birefringence-like C-terminal" evidence="8">
    <location>
        <begin position="282"/>
        <end position="555"/>
    </location>
</feature>
<feature type="domain" description="Trichome birefringence-like N-terminal" evidence="9">
    <location>
        <begin position="229"/>
        <end position="281"/>
    </location>
</feature>
<dbReference type="PANTHER" id="PTHR32285">
    <property type="entry name" value="PROTEIN TRICHOME BIREFRINGENCE-LIKE 9-RELATED"/>
    <property type="match status" value="1"/>
</dbReference>
<accession>A0AAW2DZS5</accession>
<comment type="subcellular location">
    <subcellularLocation>
        <location evidence="1">Membrane</location>
        <topology evidence="1">Single-pass membrane protein</topology>
    </subcellularLocation>
</comment>
<evidence type="ECO:0000259" key="8">
    <source>
        <dbReference type="Pfam" id="PF13839"/>
    </source>
</evidence>
<dbReference type="InterPro" id="IPR026057">
    <property type="entry name" value="TBL_C"/>
</dbReference>
<proteinExistence type="inferred from homology"/>
<evidence type="ECO:0000313" key="11">
    <source>
        <dbReference type="Proteomes" id="UP001459277"/>
    </source>
</evidence>
<evidence type="ECO:0000256" key="5">
    <source>
        <dbReference type="ARBA" id="ARBA00022989"/>
    </source>
</evidence>
<keyword evidence="4" id="KW-0735">Signal-anchor</keyword>
<dbReference type="Pfam" id="PF14416">
    <property type="entry name" value="PMR5N"/>
    <property type="match status" value="1"/>
</dbReference>
<dbReference type="SUPFAM" id="SSF51735">
    <property type="entry name" value="NAD(P)-binding Rossmann-fold domains"/>
    <property type="match status" value="1"/>
</dbReference>
<evidence type="ECO:0000256" key="6">
    <source>
        <dbReference type="ARBA" id="ARBA00023136"/>
    </source>
</evidence>
<evidence type="ECO:0000256" key="1">
    <source>
        <dbReference type="ARBA" id="ARBA00004167"/>
    </source>
</evidence>
<dbReference type="InterPro" id="IPR036291">
    <property type="entry name" value="NAD(P)-bd_dom_sf"/>
</dbReference>
<evidence type="ECO:0000256" key="2">
    <source>
        <dbReference type="ARBA" id="ARBA00007727"/>
    </source>
</evidence>
<dbReference type="EMBL" id="JAZDWU010000001">
    <property type="protein sequence ID" value="KAL0016252.1"/>
    <property type="molecule type" value="Genomic_DNA"/>
</dbReference>
<dbReference type="AlphaFoldDB" id="A0AAW2DZS5"/>
<dbReference type="InterPro" id="IPR029962">
    <property type="entry name" value="TBL"/>
</dbReference>
<evidence type="ECO:0000256" key="4">
    <source>
        <dbReference type="ARBA" id="ARBA00022968"/>
    </source>
</evidence>
<gene>
    <name evidence="10" type="ORF">SO802_003321</name>
</gene>
<dbReference type="GO" id="GO:0016020">
    <property type="term" value="C:membrane"/>
    <property type="evidence" value="ECO:0007669"/>
    <property type="project" value="UniProtKB-SubCell"/>
</dbReference>
<keyword evidence="3 7" id="KW-0812">Transmembrane</keyword>
<dbReference type="Pfam" id="PF13839">
    <property type="entry name" value="PC-Esterase"/>
    <property type="match status" value="1"/>
</dbReference>
<dbReference type="Proteomes" id="UP001459277">
    <property type="component" value="Unassembled WGS sequence"/>
</dbReference>
<dbReference type="PANTHER" id="PTHR32285:SF63">
    <property type="entry name" value="OS01G0880400 PROTEIN"/>
    <property type="match status" value="1"/>
</dbReference>
<evidence type="ECO:0000256" key="7">
    <source>
        <dbReference type="SAM" id="Phobius"/>
    </source>
</evidence>
<dbReference type="Gene3D" id="3.40.50.720">
    <property type="entry name" value="NAD(P)-binding Rossmann-like Domain"/>
    <property type="match status" value="2"/>
</dbReference>